<dbReference type="AlphaFoldDB" id="A0A1R3KZW6"/>
<proteinExistence type="predicted"/>
<organism evidence="1 2">
    <name type="scientific">Corchorus olitorius</name>
    <dbReference type="NCBI Taxonomy" id="93759"/>
    <lineage>
        <taxon>Eukaryota</taxon>
        <taxon>Viridiplantae</taxon>
        <taxon>Streptophyta</taxon>
        <taxon>Embryophyta</taxon>
        <taxon>Tracheophyta</taxon>
        <taxon>Spermatophyta</taxon>
        <taxon>Magnoliopsida</taxon>
        <taxon>eudicotyledons</taxon>
        <taxon>Gunneridae</taxon>
        <taxon>Pentapetalae</taxon>
        <taxon>rosids</taxon>
        <taxon>malvids</taxon>
        <taxon>Malvales</taxon>
        <taxon>Malvaceae</taxon>
        <taxon>Grewioideae</taxon>
        <taxon>Apeibeae</taxon>
        <taxon>Corchorus</taxon>
    </lineage>
</organism>
<dbReference type="EMBL" id="AWUE01008869">
    <property type="protein sequence ID" value="OMP12568.1"/>
    <property type="molecule type" value="Genomic_DNA"/>
</dbReference>
<dbReference type="Proteomes" id="UP000187203">
    <property type="component" value="Unassembled WGS sequence"/>
</dbReference>
<protein>
    <submittedName>
        <fullName evidence="1">Uncharacterized protein</fullName>
    </submittedName>
</protein>
<evidence type="ECO:0000313" key="2">
    <source>
        <dbReference type="Proteomes" id="UP000187203"/>
    </source>
</evidence>
<sequence>MAIELQIVMLLISRVPFAFRLTSKDPSHNSACVSVAATI</sequence>
<gene>
    <name evidence="1" type="ORF">COLO4_03015</name>
</gene>
<comment type="caution">
    <text evidence="1">The sequence shown here is derived from an EMBL/GenBank/DDBJ whole genome shotgun (WGS) entry which is preliminary data.</text>
</comment>
<accession>A0A1R3KZW6</accession>
<name>A0A1R3KZW6_9ROSI</name>
<reference evidence="2" key="1">
    <citation type="submission" date="2013-09" db="EMBL/GenBank/DDBJ databases">
        <title>Corchorus olitorius genome sequencing.</title>
        <authorList>
            <person name="Alam M."/>
            <person name="Haque M.S."/>
            <person name="Islam M.S."/>
            <person name="Emdad E.M."/>
            <person name="Islam M.M."/>
            <person name="Ahmed B."/>
            <person name="Halim A."/>
            <person name="Hossen Q.M.M."/>
            <person name="Hossain M.Z."/>
            <person name="Ahmed R."/>
            <person name="Khan M.M."/>
            <person name="Islam R."/>
            <person name="Rashid M.M."/>
            <person name="Khan S.A."/>
            <person name="Rahman M.S."/>
            <person name="Alam M."/>
            <person name="Yahiya A.S."/>
            <person name="Khan M.S."/>
            <person name="Azam M.S."/>
            <person name="Haque T."/>
            <person name="Lashkar M.Z.H."/>
            <person name="Akhand A.I."/>
            <person name="Morshed G."/>
            <person name="Roy S."/>
            <person name="Uddin K.S."/>
            <person name="Rabeya T."/>
            <person name="Hossain A.S."/>
            <person name="Chowdhury A."/>
            <person name="Snigdha A.R."/>
            <person name="Mortoza M.S."/>
            <person name="Matin S.A."/>
            <person name="Hoque S.M.E."/>
            <person name="Islam M.K."/>
            <person name="Roy D.K."/>
            <person name="Haider R."/>
            <person name="Moosa M.M."/>
            <person name="Elias S.M."/>
            <person name="Hasan A.M."/>
            <person name="Jahan S."/>
            <person name="Shafiuddin M."/>
            <person name="Mahmood N."/>
            <person name="Shommy N.S."/>
        </authorList>
    </citation>
    <scope>NUCLEOTIDE SEQUENCE [LARGE SCALE GENOMIC DNA]</scope>
    <source>
        <strain evidence="2">cv. O-4</strain>
    </source>
</reference>
<evidence type="ECO:0000313" key="1">
    <source>
        <dbReference type="EMBL" id="OMP12568.1"/>
    </source>
</evidence>
<keyword evidence="2" id="KW-1185">Reference proteome</keyword>